<dbReference type="EMBL" id="QUOU01000001">
    <property type="protein sequence ID" value="REL26121.1"/>
    <property type="molecule type" value="Genomic_DNA"/>
</dbReference>
<evidence type="ECO:0000313" key="4">
    <source>
        <dbReference type="EMBL" id="REL26121.1"/>
    </source>
</evidence>
<dbReference type="InterPro" id="IPR007235">
    <property type="entry name" value="Glyco_trans_28_C"/>
</dbReference>
<feature type="domain" description="Glycosyl transferase family 28 C-terminal" evidence="3">
    <location>
        <begin position="3"/>
        <end position="117"/>
    </location>
</feature>
<dbReference type="PANTHER" id="PTHR34136:SF1">
    <property type="entry name" value="UDP-N-ACETYL-D-MANNOSAMINURONIC ACID TRANSFERASE"/>
    <property type="match status" value="1"/>
</dbReference>
<protein>
    <submittedName>
        <fullName evidence="4">WecB/TagA/CpsF family glycosyltransferase</fullName>
    </submittedName>
</protein>
<dbReference type="GO" id="GO:0016758">
    <property type="term" value="F:hexosyltransferase activity"/>
    <property type="evidence" value="ECO:0007669"/>
    <property type="project" value="InterPro"/>
</dbReference>
<dbReference type="NCBIfam" id="TIGR00696">
    <property type="entry name" value="wecG_tagA_cpsF"/>
    <property type="match status" value="1"/>
</dbReference>
<dbReference type="NCBIfam" id="NF041548">
    <property type="entry name" value="PssE"/>
    <property type="match status" value="1"/>
</dbReference>
<dbReference type="Pfam" id="PF03808">
    <property type="entry name" value="Glyco_tran_WecG"/>
    <property type="match status" value="1"/>
</dbReference>
<dbReference type="SUPFAM" id="SSF53756">
    <property type="entry name" value="UDP-Glycosyltransferase/glycogen phosphorylase"/>
    <property type="match status" value="1"/>
</dbReference>
<reference evidence="4 5" key="1">
    <citation type="submission" date="2018-08" db="EMBL/GenBank/DDBJ databases">
        <title>Thalassotalea euphylliae genome.</title>
        <authorList>
            <person name="Summers S."/>
            <person name="Rice S.A."/>
            <person name="Freckelton M.L."/>
            <person name="Nedved B.T."/>
            <person name="Hadfield M.G."/>
        </authorList>
    </citation>
    <scope>NUCLEOTIDE SEQUENCE [LARGE SCALE GENOMIC DNA]</scope>
    <source>
        <strain evidence="4 5">H1</strain>
    </source>
</reference>
<dbReference type="OrthoDB" id="9808602at2"/>
<gene>
    <name evidence="4" type="ORF">DXX93_05705</name>
</gene>
<evidence type="ECO:0000259" key="3">
    <source>
        <dbReference type="Pfam" id="PF04101"/>
    </source>
</evidence>
<sequence length="389" mass="44048">MRILVTVGNTNFNSLIKAADEQFSSETAEVLLQVADGSYLPKHHAYIRYSSAIEEEFDKADVVICHAGAGTVFQLLEDRKKVVVVPNYERIDGHQKDLANFVKTHNYAEVCEELNLLYESALNAREREYDSYEYQAFSGFDLIGRSIGLVNVEVEKVAGIPINLFPAIDDAVDFILDDEGQPYCGSAIAINPEKIISSLKDTSVHRVLMEASLRFADGIGVVSTLKRKTRQHIARIPGCELWEAVMEKAGRTGAEVFLVGAKEQVISETKIKLEEQYKVNVIGYQNGYFDDEAALISLITEKKPKIVTVALGSPRQEKFIAKCREQLPEAFYMGVGGTYDVYTENVKRAPALYRKYNLEWFYRLISEPKRIFRQSNLLTYLWLELCRKI</sequence>
<name>A0A3E0TNE0_9GAMM</name>
<organism evidence="4 5">
    <name type="scientific">Thalassotalea euphylliae</name>
    <dbReference type="NCBI Taxonomy" id="1655234"/>
    <lineage>
        <taxon>Bacteria</taxon>
        <taxon>Pseudomonadati</taxon>
        <taxon>Pseudomonadota</taxon>
        <taxon>Gammaproteobacteria</taxon>
        <taxon>Alteromonadales</taxon>
        <taxon>Colwelliaceae</taxon>
        <taxon>Thalassotalea</taxon>
    </lineage>
</organism>
<accession>A0A3E0TNE0</accession>
<evidence type="ECO:0000313" key="5">
    <source>
        <dbReference type="Proteomes" id="UP000256478"/>
    </source>
</evidence>
<dbReference type="Pfam" id="PF04101">
    <property type="entry name" value="Glyco_tran_28_C"/>
    <property type="match status" value="1"/>
</dbReference>
<dbReference type="Proteomes" id="UP000256478">
    <property type="component" value="Unassembled WGS sequence"/>
</dbReference>
<dbReference type="CDD" id="cd06533">
    <property type="entry name" value="Glyco_transf_WecG_TagA"/>
    <property type="match status" value="1"/>
</dbReference>
<dbReference type="PANTHER" id="PTHR34136">
    <property type="match status" value="1"/>
</dbReference>
<dbReference type="Gene3D" id="3.40.50.2000">
    <property type="entry name" value="Glycogen Phosphorylase B"/>
    <property type="match status" value="1"/>
</dbReference>
<keyword evidence="1" id="KW-0328">Glycosyltransferase</keyword>
<dbReference type="AlphaFoldDB" id="A0A3E0TNE0"/>
<dbReference type="RefSeq" id="WP_116007242.1">
    <property type="nucleotide sequence ID" value="NZ_QUOU01000001.1"/>
</dbReference>
<dbReference type="InterPro" id="IPR004629">
    <property type="entry name" value="WecG_TagA_CpsF"/>
</dbReference>
<dbReference type="InterPro" id="IPR048097">
    <property type="entry name" value="Cps14G-like"/>
</dbReference>
<proteinExistence type="predicted"/>
<evidence type="ECO:0000256" key="1">
    <source>
        <dbReference type="ARBA" id="ARBA00022676"/>
    </source>
</evidence>
<comment type="caution">
    <text evidence="4">The sequence shown here is derived from an EMBL/GenBank/DDBJ whole genome shotgun (WGS) entry which is preliminary data.</text>
</comment>
<keyword evidence="2 4" id="KW-0808">Transferase</keyword>
<evidence type="ECO:0000256" key="2">
    <source>
        <dbReference type="ARBA" id="ARBA00022679"/>
    </source>
</evidence>